<dbReference type="GO" id="GO:0004806">
    <property type="term" value="F:triacylglycerol lipase activity"/>
    <property type="evidence" value="ECO:0007669"/>
    <property type="project" value="TreeGrafter"/>
</dbReference>
<protein>
    <recommendedName>
        <fullName evidence="1">AB hydrolase-1 domain-containing protein</fullName>
    </recommendedName>
</protein>
<dbReference type="Pfam" id="PF00561">
    <property type="entry name" value="Abhydrolase_1"/>
    <property type="match status" value="1"/>
</dbReference>
<dbReference type="EMBL" id="UINC01004267">
    <property type="protein sequence ID" value="SVA13073.1"/>
    <property type="molecule type" value="Genomic_DNA"/>
</dbReference>
<organism evidence="2">
    <name type="scientific">marine metagenome</name>
    <dbReference type="NCBI Taxonomy" id="408172"/>
    <lineage>
        <taxon>unclassified sequences</taxon>
        <taxon>metagenomes</taxon>
        <taxon>ecological metagenomes</taxon>
    </lineage>
</organism>
<dbReference type="PANTHER" id="PTHR43433:SF5">
    <property type="entry name" value="AB HYDROLASE-1 DOMAIN-CONTAINING PROTEIN"/>
    <property type="match status" value="1"/>
</dbReference>
<dbReference type="InterPro" id="IPR000073">
    <property type="entry name" value="AB_hydrolase_1"/>
</dbReference>
<feature type="non-terminal residue" evidence="2">
    <location>
        <position position="1"/>
    </location>
</feature>
<dbReference type="InterPro" id="IPR050471">
    <property type="entry name" value="AB_hydrolase"/>
</dbReference>
<proteinExistence type="predicted"/>
<reference evidence="2" key="1">
    <citation type="submission" date="2018-05" db="EMBL/GenBank/DDBJ databases">
        <authorList>
            <person name="Lanie J.A."/>
            <person name="Ng W.-L."/>
            <person name="Kazmierczak K.M."/>
            <person name="Andrzejewski T.M."/>
            <person name="Davidsen T.M."/>
            <person name="Wayne K.J."/>
            <person name="Tettelin H."/>
            <person name="Glass J.I."/>
            <person name="Rusch D."/>
            <person name="Podicherti R."/>
            <person name="Tsui H.-C.T."/>
            <person name="Winkler M.E."/>
        </authorList>
    </citation>
    <scope>NUCLEOTIDE SEQUENCE</scope>
</reference>
<dbReference type="AlphaFoldDB" id="A0A381TGL4"/>
<accession>A0A381TGL4</accession>
<evidence type="ECO:0000259" key="1">
    <source>
        <dbReference type="Pfam" id="PF00561"/>
    </source>
</evidence>
<feature type="domain" description="AB hydrolase-1" evidence="1">
    <location>
        <begin position="17"/>
        <end position="140"/>
    </location>
</feature>
<gene>
    <name evidence="2" type="ORF">METZ01_LOCUS65927</name>
</gene>
<dbReference type="PANTHER" id="PTHR43433">
    <property type="entry name" value="HYDROLASE, ALPHA/BETA FOLD FAMILY PROTEIN"/>
    <property type="match status" value="1"/>
</dbReference>
<sequence length="287" mass="30520">VNGLDIEVEEFGDPADPPLLLIMGLGAQMIVWPEELCRQLADAGHHVIRFDNRDVGLSSWFDGAGVPDMEAVFEDAVAGRPVESPYSLSDMADDAVGVLDALGIDSAHIVGASMGGMIAQQVAIRHPDRTRSLCSIMSMPRFIIGDPEVTAVLMAEDPGTREGRIEVGIEGSRFLAGDGFPFDEERSRATAEATIDRAWHPEGTARQMAAILADGDRTEALRGVTAPTVVVHGTSDRLVLPQGAEETASAVPGAELVWIDGMGHELPLGAHQQIVDAVCRLVERAGN</sequence>
<dbReference type="GO" id="GO:0046503">
    <property type="term" value="P:glycerolipid catabolic process"/>
    <property type="evidence" value="ECO:0007669"/>
    <property type="project" value="TreeGrafter"/>
</dbReference>
<evidence type="ECO:0000313" key="2">
    <source>
        <dbReference type="EMBL" id="SVA13073.1"/>
    </source>
</evidence>
<dbReference type="InterPro" id="IPR029058">
    <property type="entry name" value="AB_hydrolase_fold"/>
</dbReference>
<name>A0A381TGL4_9ZZZZ</name>
<dbReference type="SUPFAM" id="SSF53474">
    <property type="entry name" value="alpha/beta-Hydrolases"/>
    <property type="match status" value="1"/>
</dbReference>
<dbReference type="Gene3D" id="3.40.50.1820">
    <property type="entry name" value="alpha/beta hydrolase"/>
    <property type="match status" value="1"/>
</dbReference>